<feature type="compositionally biased region" description="Polar residues" evidence="1">
    <location>
        <begin position="1"/>
        <end position="17"/>
    </location>
</feature>
<name>A0A5C5X013_9BACT</name>
<dbReference type="EMBL" id="SJPK01000024">
    <property type="protein sequence ID" value="TWT55532.1"/>
    <property type="molecule type" value="Genomic_DNA"/>
</dbReference>
<gene>
    <name evidence="2" type="ORF">CA85_48850</name>
</gene>
<feature type="region of interest" description="Disordered" evidence="1">
    <location>
        <begin position="1"/>
        <end position="26"/>
    </location>
</feature>
<evidence type="ECO:0000256" key="1">
    <source>
        <dbReference type="SAM" id="MobiDB-lite"/>
    </source>
</evidence>
<keyword evidence="3" id="KW-1185">Reference proteome</keyword>
<dbReference type="OrthoDB" id="217566at2"/>
<dbReference type="RefSeq" id="WP_146393720.1">
    <property type="nucleotide sequence ID" value="NZ_SJPK01000024.1"/>
</dbReference>
<organism evidence="2 3">
    <name type="scientific">Allorhodopirellula solitaria</name>
    <dbReference type="NCBI Taxonomy" id="2527987"/>
    <lineage>
        <taxon>Bacteria</taxon>
        <taxon>Pseudomonadati</taxon>
        <taxon>Planctomycetota</taxon>
        <taxon>Planctomycetia</taxon>
        <taxon>Pirellulales</taxon>
        <taxon>Pirellulaceae</taxon>
        <taxon>Allorhodopirellula</taxon>
    </lineage>
</organism>
<reference evidence="2 3" key="1">
    <citation type="submission" date="2019-02" db="EMBL/GenBank/DDBJ databases">
        <title>Deep-cultivation of Planctomycetes and their phenomic and genomic characterization uncovers novel biology.</title>
        <authorList>
            <person name="Wiegand S."/>
            <person name="Jogler M."/>
            <person name="Boedeker C."/>
            <person name="Pinto D."/>
            <person name="Vollmers J."/>
            <person name="Rivas-Marin E."/>
            <person name="Kohn T."/>
            <person name="Peeters S.H."/>
            <person name="Heuer A."/>
            <person name="Rast P."/>
            <person name="Oberbeckmann S."/>
            <person name="Bunk B."/>
            <person name="Jeske O."/>
            <person name="Meyerdierks A."/>
            <person name="Storesund J.E."/>
            <person name="Kallscheuer N."/>
            <person name="Luecker S."/>
            <person name="Lage O.M."/>
            <person name="Pohl T."/>
            <person name="Merkel B.J."/>
            <person name="Hornburger P."/>
            <person name="Mueller R.-W."/>
            <person name="Bruemmer F."/>
            <person name="Labrenz M."/>
            <person name="Spormann A.M."/>
            <person name="Op Den Camp H."/>
            <person name="Overmann J."/>
            <person name="Amann R."/>
            <person name="Jetten M.S.M."/>
            <person name="Mascher T."/>
            <person name="Medema M.H."/>
            <person name="Devos D.P."/>
            <person name="Kaster A.-K."/>
            <person name="Ovreas L."/>
            <person name="Rohde M."/>
            <person name="Galperin M.Y."/>
            <person name="Jogler C."/>
        </authorList>
    </citation>
    <scope>NUCLEOTIDE SEQUENCE [LARGE SCALE GENOMIC DNA]</scope>
    <source>
        <strain evidence="2 3">CA85</strain>
    </source>
</reference>
<protein>
    <submittedName>
        <fullName evidence="2">Uncharacterized protein</fullName>
    </submittedName>
</protein>
<accession>A0A5C5X013</accession>
<feature type="compositionally biased region" description="Low complexity" evidence="1">
    <location>
        <begin position="61"/>
        <end position="73"/>
    </location>
</feature>
<evidence type="ECO:0000313" key="3">
    <source>
        <dbReference type="Proteomes" id="UP000318053"/>
    </source>
</evidence>
<sequence>MHQSLTIGITTDSSQGQPGPKIRVSVPLDGQASDDAILAAVRRCRLLAEQSLATESPQRESPQSAPASYQPSAKRLATEKQINAIAVMSKRQGITLDRTLHDRFGVSALSALTIREASTLIDELKGKRPALN</sequence>
<dbReference type="AlphaFoldDB" id="A0A5C5X013"/>
<proteinExistence type="predicted"/>
<evidence type="ECO:0000313" key="2">
    <source>
        <dbReference type="EMBL" id="TWT55532.1"/>
    </source>
</evidence>
<dbReference type="Proteomes" id="UP000318053">
    <property type="component" value="Unassembled WGS sequence"/>
</dbReference>
<feature type="region of interest" description="Disordered" evidence="1">
    <location>
        <begin position="52"/>
        <end position="75"/>
    </location>
</feature>
<comment type="caution">
    <text evidence="2">The sequence shown here is derived from an EMBL/GenBank/DDBJ whole genome shotgun (WGS) entry which is preliminary data.</text>
</comment>